<protein>
    <recommendedName>
        <fullName evidence="4">HARP domain-containing protein</fullName>
    </recommendedName>
</protein>
<evidence type="ECO:0000313" key="2">
    <source>
        <dbReference type="EMBL" id="GJD95343.1"/>
    </source>
</evidence>
<dbReference type="Proteomes" id="UP001055125">
    <property type="component" value="Unassembled WGS sequence"/>
</dbReference>
<proteinExistence type="predicted"/>
<comment type="caution">
    <text evidence="2">The sequence shown here is derived from an EMBL/GenBank/DDBJ whole genome shotgun (WGS) entry which is preliminary data.</text>
</comment>
<evidence type="ECO:0000313" key="3">
    <source>
        <dbReference type="Proteomes" id="UP001055125"/>
    </source>
</evidence>
<organism evidence="2 3">
    <name type="scientific">Methylobacterium iners</name>
    <dbReference type="NCBI Taxonomy" id="418707"/>
    <lineage>
        <taxon>Bacteria</taxon>
        <taxon>Pseudomonadati</taxon>
        <taxon>Pseudomonadota</taxon>
        <taxon>Alphaproteobacteria</taxon>
        <taxon>Hyphomicrobiales</taxon>
        <taxon>Methylobacteriaceae</taxon>
        <taxon>Methylobacterium</taxon>
    </lineage>
</organism>
<accession>A0ABQ4S0G1</accession>
<feature type="compositionally biased region" description="Polar residues" evidence="1">
    <location>
        <begin position="260"/>
        <end position="272"/>
    </location>
</feature>
<keyword evidence="3" id="KW-1185">Reference proteome</keyword>
<reference evidence="2" key="2">
    <citation type="submission" date="2021-08" db="EMBL/GenBank/DDBJ databases">
        <authorList>
            <person name="Tani A."/>
            <person name="Ola A."/>
            <person name="Ogura Y."/>
            <person name="Katsura K."/>
            <person name="Hayashi T."/>
        </authorList>
    </citation>
    <scope>NUCLEOTIDE SEQUENCE</scope>
    <source>
        <strain evidence="2">DSM 19015</strain>
    </source>
</reference>
<evidence type="ECO:0000256" key="1">
    <source>
        <dbReference type="SAM" id="MobiDB-lite"/>
    </source>
</evidence>
<feature type="compositionally biased region" description="Basic and acidic residues" evidence="1">
    <location>
        <begin position="245"/>
        <end position="259"/>
    </location>
</feature>
<reference evidence="2" key="1">
    <citation type="journal article" date="2021" name="Front. Microbiol.">
        <title>Comprehensive Comparative Genomics and Phenotyping of Methylobacterium Species.</title>
        <authorList>
            <person name="Alessa O."/>
            <person name="Ogura Y."/>
            <person name="Fujitani Y."/>
            <person name="Takami H."/>
            <person name="Hayashi T."/>
            <person name="Sahin N."/>
            <person name="Tani A."/>
        </authorList>
    </citation>
    <scope>NUCLEOTIDE SEQUENCE</scope>
    <source>
        <strain evidence="2">DSM 19015</strain>
    </source>
</reference>
<dbReference type="EMBL" id="BPQP01000035">
    <property type="protein sequence ID" value="GJD95343.1"/>
    <property type="molecule type" value="Genomic_DNA"/>
</dbReference>
<dbReference type="RefSeq" id="WP_238244483.1">
    <property type="nucleotide sequence ID" value="NZ_BPQP01000035.1"/>
</dbReference>
<gene>
    <name evidence="2" type="ORF">OCOJLMKI_2555</name>
</gene>
<name>A0ABQ4S0G1_9HYPH</name>
<feature type="region of interest" description="Disordered" evidence="1">
    <location>
        <begin position="245"/>
        <end position="272"/>
    </location>
</feature>
<evidence type="ECO:0008006" key="4">
    <source>
        <dbReference type="Google" id="ProtNLM"/>
    </source>
</evidence>
<sequence length="272" mass="31340">MPFDRDRIARFRETFPRARFRRRDARWFVPGTTAEKRLGAWIDGERMLGDAHADAKGRDAYEFDPLESPYLEVGDDLTVRTPYSRTVIDTLRTLPPARWDPQRKAWRLPFRAYEALRAVWPVIEAAARRNEPDAKRRRAGDEGRRLIEAERRRRRYPVPQGDPPPLGASVSTLFFGIVTVEAIDDGPIIEAGEMPVLGLPDAERPHVWGWWRPPTWRDLATIEPAEAVSDADRRRGWWLPTEAERGEARRRLRRTERATQAKSRSSATAASP</sequence>